<dbReference type="InterPro" id="IPR037175">
    <property type="entry name" value="KFase_sf"/>
</dbReference>
<organism evidence="1 2">
    <name type="scientific">Streptomyces javensis</name>
    <dbReference type="NCBI Taxonomy" id="114698"/>
    <lineage>
        <taxon>Bacteria</taxon>
        <taxon>Bacillati</taxon>
        <taxon>Actinomycetota</taxon>
        <taxon>Actinomycetes</taxon>
        <taxon>Kitasatosporales</taxon>
        <taxon>Streptomycetaceae</taxon>
        <taxon>Streptomyces</taxon>
        <taxon>Streptomyces violaceusniger group</taxon>
    </lineage>
</organism>
<evidence type="ECO:0000313" key="2">
    <source>
        <dbReference type="Proteomes" id="UP000638849"/>
    </source>
</evidence>
<keyword evidence="2" id="KW-1185">Reference proteome</keyword>
<dbReference type="SUPFAM" id="SSF102198">
    <property type="entry name" value="Putative cyclase"/>
    <property type="match status" value="1"/>
</dbReference>
<proteinExistence type="predicted"/>
<feature type="non-terminal residue" evidence="1">
    <location>
        <position position="54"/>
    </location>
</feature>
<dbReference type="Gene3D" id="3.50.30.50">
    <property type="entry name" value="Putative cyclase"/>
    <property type="match status" value="1"/>
</dbReference>
<gene>
    <name evidence="1" type="ORF">JBF12_46620</name>
</gene>
<sequence>MTLSRTLWDISAPVHAGSPVFPGDTPYSQQWCATIGPQCPVNVSALAMSPHVGT</sequence>
<accession>A0ABS0RUE1</accession>
<protein>
    <submittedName>
        <fullName evidence="1">Uncharacterized protein</fullName>
    </submittedName>
</protein>
<comment type="caution">
    <text evidence="1">The sequence shown here is derived from an EMBL/GenBank/DDBJ whole genome shotgun (WGS) entry which is preliminary data.</text>
</comment>
<evidence type="ECO:0000313" key="1">
    <source>
        <dbReference type="EMBL" id="MBI0320296.1"/>
    </source>
</evidence>
<dbReference type="EMBL" id="JAEEAQ010001370">
    <property type="protein sequence ID" value="MBI0320296.1"/>
    <property type="molecule type" value="Genomic_DNA"/>
</dbReference>
<name>A0ABS0RUE1_9ACTN</name>
<dbReference type="Proteomes" id="UP000638849">
    <property type="component" value="Unassembled WGS sequence"/>
</dbReference>
<reference evidence="1 2" key="1">
    <citation type="submission" date="2020-12" db="EMBL/GenBank/DDBJ databases">
        <authorList>
            <person name="Kusuma A.B."/>
            <person name="Nouioui I."/>
            <person name="Goodfellow M."/>
        </authorList>
    </citation>
    <scope>NUCLEOTIDE SEQUENCE [LARGE SCALE GENOMIC DNA]</scope>
    <source>
        <strain evidence="1 2">DSM 41764</strain>
    </source>
</reference>